<feature type="chain" id="PRO_5047485511" description="6-bladed beta-propeller" evidence="1">
    <location>
        <begin position="22"/>
        <end position="346"/>
    </location>
</feature>
<dbReference type="SUPFAM" id="SSF50969">
    <property type="entry name" value="YVTN repeat-like/Quinoprotein amine dehydrogenase"/>
    <property type="match status" value="1"/>
</dbReference>
<feature type="signal peptide" evidence="1">
    <location>
        <begin position="1"/>
        <end position="21"/>
    </location>
</feature>
<evidence type="ECO:0000313" key="2">
    <source>
        <dbReference type="EMBL" id="MBE8722325.1"/>
    </source>
</evidence>
<organism evidence="2 3">
    <name type="scientific">Sphingobacterium pedocola</name>
    <dbReference type="NCBI Taxonomy" id="2082722"/>
    <lineage>
        <taxon>Bacteria</taxon>
        <taxon>Pseudomonadati</taxon>
        <taxon>Bacteroidota</taxon>
        <taxon>Sphingobacteriia</taxon>
        <taxon>Sphingobacteriales</taxon>
        <taxon>Sphingobacteriaceae</taxon>
        <taxon>Sphingobacterium</taxon>
    </lineage>
</organism>
<dbReference type="EMBL" id="PSKQ01000023">
    <property type="protein sequence ID" value="MBE8722325.1"/>
    <property type="molecule type" value="Genomic_DNA"/>
</dbReference>
<dbReference type="Pfam" id="PF15869">
    <property type="entry name" value="TolB_like"/>
    <property type="match status" value="1"/>
</dbReference>
<keyword evidence="3" id="KW-1185">Reference proteome</keyword>
<reference evidence="2 3" key="1">
    <citation type="submission" date="2018-02" db="EMBL/GenBank/DDBJ databases">
        <title>Sphingobacterium KA21.</title>
        <authorList>
            <person name="Vasarhelyi B.M."/>
            <person name="Deshmukh S."/>
            <person name="Balint B."/>
            <person name="Kukolya J."/>
        </authorList>
    </citation>
    <scope>NUCLEOTIDE SEQUENCE [LARGE SCALE GENOMIC DNA]</scope>
    <source>
        <strain evidence="2 3">Ka21</strain>
    </source>
</reference>
<dbReference type="InterPro" id="IPR011044">
    <property type="entry name" value="Quino_amine_DH_bsu"/>
</dbReference>
<dbReference type="PROSITE" id="PS51257">
    <property type="entry name" value="PROKAR_LIPOPROTEIN"/>
    <property type="match status" value="1"/>
</dbReference>
<protein>
    <recommendedName>
        <fullName evidence="4">6-bladed beta-propeller</fullName>
    </recommendedName>
</protein>
<comment type="caution">
    <text evidence="2">The sequence shown here is derived from an EMBL/GenBank/DDBJ whole genome shotgun (WGS) entry which is preliminary data.</text>
</comment>
<dbReference type="Proteomes" id="UP000618319">
    <property type="component" value="Unassembled WGS sequence"/>
</dbReference>
<evidence type="ECO:0008006" key="4">
    <source>
        <dbReference type="Google" id="ProtNLM"/>
    </source>
</evidence>
<proteinExistence type="predicted"/>
<keyword evidence="1" id="KW-0732">Signal</keyword>
<evidence type="ECO:0000313" key="3">
    <source>
        <dbReference type="Proteomes" id="UP000618319"/>
    </source>
</evidence>
<name>A0ABR9TAE6_9SPHI</name>
<accession>A0ABR9TAE6</accession>
<evidence type="ECO:0000256" key="1">
    <source>
        <dbReference type="SAM" id="SignalP"/>
    </source>
</evidence>
<sequence>MKRIFAAVLLMGLGITMTSCSAVATAEVVVFPETISLQGKKKTMQDSVYLRYPFRVRLKDDILYVMDIHTAAHHIHLFDYKILQHKGSLAHRGEAPGEFLGTENIRIDEQGDVWTLDANKSKIVRLVQQEDEQPIEINLDKKLVRTLDFDRLNDSVFIVPDYTGQHRISFVNYHGNILKHAFQIPSSNENENAIVSAQAWRSFISYNPHHGILAMATQLGQVLEIYDIKQDTIIEIVGQESGAPQFTNRGGYAVPTGIMGYSDIHVGHEHIYALFWGSSFEDIRKRPDDHREGGRYIHVFDLKGNPVRQYVLDRYITGFHVDEANKKFIALDVNSNQPIIEYAFGN</sequence>
<dbReference type="RefSeq" id="WP_196940238.1">
    <property type="nucleotide sequence ID" value="NZ_MU158690.1"/>
</dbReference>
<gene>
    <name evidence="2" type="ORF">C4F40_16490</name>
</gene>